<organism evidence="1 2">
    <name type="scientific">Archangium gephyra</name>
    <dbReference type="NCBI Taxonomy" id="48"/>
    <lineage>
        <taxon>Bacteria</taxon>
        <taxon>Pseudomonadati</taxon>
        <taxon>Myxococcota</taxon>
        <taxon>Myxococcia</taxon>
        <taxon>Myxococcales</taxon>
        <taxon>Cystobacterineae</taxon>
        <taxon>Archangiaceae</taxon>
        <taxon>Archangium</taxon>
    </lineage>
</organism>
<dbReference type="PANTHER" id="PTHR18895">
    <property type="entry name" value="HEMK METHYLTRANSFERASE"/>
    <property type="match status" value="1"/>
</dbReference>
<dbReference type="InterPro" id="IPR029063">
    <property type="entry name" value="SAM-dependent_MTases_sf"/>
</dbReference>
<dbReference type="AlphaFoldDB" id="A0A2W5SLN9"/>
<dbReference type="Proteomes" id="UP000249061">
    <property type="component" value="Unassembled WGS sequence"/>
</dbReference>
<name>A0A2W5SLN9_9BACT</name>
<dbReference type="CDD" id="cd02440">
    <property type="entry name" value="AdoMet_MTases"/>
    <property type="match status" value="1"/>
</dbReference>
<keyword evidence="1" id="KW-0808">Transferase</keyword>
<accession>A0A2W5SLN9</accession>
<reference evidence="1 2" key="1">
    <citation type="submission" date="2017-08" db="EMBL/GenBank/DDBJ databases">
        <title>Infants hospitalized years apart are colonized by the same room-sourced microbial strains.</title>
        <authorList>
            <person name="Brooks B."/>
            <person name="Olm M.R."/>
            <person name="Firek B.A."/>
            <person name="Baker R."/>
            <person name="Thomas B.C."/>
            <person name="Morowitz M.J."/>
            <person name="Banfield J.F."/>
        </authorList>
    </citation>
    <scope>NUCLEOTIDE SEQUENCE [LARGE SCALE GENOMIC DNA]</scope>
    <source>
        <strain evidence="1">S2_003_000_R2_14</strain>
    </source>
</reference>
<keyword evidence="1" id="KW-0489">Methyltransferase</keyword>
<dbReference type="EMBL" id="QFQP01000070">
    <property type="protein sequence ID" value="PZR03822.1"/>
    <property type="molecule type" value="Genomic_DNA"/>
</dbReference>
<comment type="caution">
    <text evidence="1">The sequence shown here is derived from an EMBL/GenBank/DDBJ whole genome shotgun (WGS) entry which is preliminary data.</text>
</comment>
<dbReference type="SUPFAM" id="SSF53335">
    <property type="entry name" value="S-adenosyl-L-methionine-dependent methyltransferases"/>
    <property type="match status" value="1"/>
</dbReference>
<protein>
    <submittedName>
        <fullName evidence="1">Methyltransferase</fullName>
    </submittedName>
</protein>
<proteinExistence type="predicted"/>
<dbReference type="InterPro" id="IPR002052">
    <property type="entry name" value="DNA_methylase_N6_adenine_CS"/>
</dbReference>
<dbReference type="PANTHER" id="PTHR18895:SF74">
    <property type="entry name" value="MTRF1L RELEASE FACTOR GLUTAMINE METHYLTRANSFERASE"/>
    <property type="match status" value="1"/>
</dbReference>
<dbReference type="Gene3D" id="3.40.50.150">
    <property type="entry name" value="Vaccinia Virus protein VP39"/>
    <property type="match status" value="1"/>
</dbReference>
<dbReference type="Pfam" id="PF06325">
    <property type="entry name" value="PrmA"/>
    <property type="match status" value="1"/>
</dbReference>
<dbReference type="PROSITE" id="PS00092">
    <property type="entry name" value="N6_MTASE"/>
    <property type="match status" value="1"/>
</dbReference>
<evidence type="ECO:0000313" key="1">
    <source>
        <dbReference type="EMBL" id="PZR03822.1"/>
    </source>
</evidence>
<dbReference type="GO" id="GO:0003676">
    <property type="term" value="F:nucleic acid binding"/>
    <property type="evidence" value="ECO:0007669"/>
    <property type="project" value="InterPro"/>
</dbReference>
<dbReference type="InterPro" id="IPR050320">
    <property type="entry name" value="N5-glutamine_MTase"/>
</dbReference>
<sequence length="359" mass="39570">MQPFEWKTESDAPAPEKFTEVDDSLKADDALRRVRKGEFLLYRGDFHNARQLLGAMGRRLPTPRHGGTPLEAFRAERRARAIEYETLGRILVELDGSYALKLKRAPDTAVACKQAWGKTSAQSVIVPLKTLLGVMGAGEWRKKGLEVPGLTKKLTPHYGVYVPTRTDYVELVRKLGDVKNARCFDIGTGTGVLALLLLAKGADSVVGTDIDPRAVACAEENAKFFKVTDQFTVEERPLFPQGRADLVVCNPPWVPEPPKNRVDRAVFDDNGDMLRGFLEGLPKHLTPNGRGALVISNLAVLLGLRSPEFLKEEFARCGLALKSSFDMPAKHGKAKDTSDPLHAVRAKEVTTLYVLTVAR</sequence>
<gene>
    <name evidence="1" type="ORF">DI536_35330</name>
</gene>
<evidence type="ECO:0000313" key="2">
    <source>
        <dbReference type="Proteomes" id="UP000249061"/>
    </source>
</evidence>
<dbReference type="GO" id="GO:0032259">
    <property type="term" value="P:methylation"/>
    <property type="evidence" value="ECO:0007669"/>
    <property type="project" value="UniProtKB-KW"/>
</dbReference>
<dbReference type="GO" id="GO:0036009">
    <property type="term" value="F:protein-glutamine N-methyltransferase activity"/>
    <property type="evidence" value="ECO:0007669"/>
    <property type="project" value="TreeGrafter"/>
</dbReference>